<protein>
    <submittedName>
        <fullName evidence="2">Type II secretion system protein</fullName>
    </submittedName>
</protein>
<keyword evidence="3" id="KW-1185">Reference proteome</keyword>
<evidence type="ECO:0000313" key="3">
    <source>
        <dbReference type="Proteomes" id="UP000287022"/>
    </source>
</evidence>
<dbReference type="Gene3D" id="3.30.700.10">
    <property type="entry name" value="Glycoprotein, Type 4 Pilin"/>
    <property type="match status" value="1"/>
</dbReference>
<dbReference type="Proteomes" id="UP000287022">
    <property type="component" value="Unassembled WGS sequence"/>
</dbReference>
<dbReference type="NCBIfam" id="TIGR02532">
    <property type="entry name" value="IV_pilin_GFxxxE"/>
    <property type="match status" value="1"/>
</dbReference>
<proteinExistence type="predicted"/>
<keyword evidence="1" id="KW-1133">Transmembrane helix</keyword>
<accession>A0A432Z9V6</accession>
<dbReference type="Pfam" id="PF07963">
    <property type="entry name" value="N_methyl"/>
    <property type="match status" value="1"/>
</dbReference>
<dbReference type="SUPFAM" id="SSF54523">
    <property type="entry name" value="Pili subunits"/>
    <property type="match status" value="1"/>
</dbReference>
<sequence length="261" mass="27945">MAKVTIPKMSSINVKPRNCLEKLEGCCRWGIMDNPFSRRRQSGSIFGKAGAVCANTFVNVFNTFHSIRISFKLHIIKSISWNTKGNVMRAGLRPFASANVNSMQGFTLVELLIVIILVGIMAVTALPALIGSRDVAASTFRAELLSLLRYQQQQAMQDTTRGCYGIAFMGTTVAPVECGSSIAAERVITVPENTTLQVSGSLLGLANGLRFNSQGCPVSTSHSAAAPEPCGQSMVELRLNGAQAAPICIQSQGFIRQGACN</sequence>
<evidence type="ECO:0000256" key="1">
    <source>
        <dbReference type="SAM" id="Phobius"/>
    </source>
</evidence>
<dbReference type="AlphaFoldDB" id="A0A432Z9V6"/>
<dbReference type="InterPro" id="IPR045584">
    <property type="entry name" value="Pilin-like"/>
</dbReference>
<dbReference type="InterPro" id="IPR012902">
    <property type="entry name" value="N_methyl_site"/>
</dbReference>
<feature type="transmembrane region" description="Helical" evidence="1">
    <location>
        <begin position="111"/>
        <end position="130"/>
    </location>
</feature>
<dbReference type="PROSITE" id="PS00409">
    <property type="entry name" value="PROKAR_NTER_METHYL"/>
    <property type="match status" value="1"/>
</dbReference>
<keyword evidence="1" id="KW-0472">Membrane</keyword>
<dbReference type="EMBL" id="PIQE01000001">
    <property type="protein sequence ID" value="RUO74735.1"/>
    <property type="molecule type" value="Genomic_DNA"/>
</dbReference>
<organism evidence="2 3">
    <name type="scientific">Pseudidiomarina sediminum</name>
    <dbReference type="NCBI Taxonomy" id="431675"/>
    <lineage>
        <taxon>Bacteria</taxon>
        <taxon>Pseudomonadati</taxon>
        <taxon>Pseudomonadota</taxon>
        <taxon>Gammaproteobacteria</taxon>
        <taxon>Alteromonadales</taxon>
        <taxon>Idiomarinaceae</taxon>
        <taxon>Pseudidiomarina</taxon>
    </lineage>
</organism>
<dbReference type="STRING" id="1122124.GCA_000423165_00359"/>
<keyword evidence="1" id="KW-0812">Transmembrane</keyword>
<comment type="caution">
    <text evidence="2">The sequence shown here is derived from an EMBL/GenBank/DDBJ whole genome shotgun (WGS) entry which is preliminary data.</text>
</comment>
<evidence type="ECO:0000313" key="2">
    <source>
        <dbReference type="EMBL" id="RUO74735.1"/>
    </source>
</evidence>
<gene>
    <name evidence="2" type="ORF">CWI80_05205</name>
</gene>
<name>A0A432Z9V6_9GAMM</name>
<reference evidence="3" key="1">
    <citation type="journal article" date="2018" name="Front. Microbiol.">
        <title>Genome-Based Analysis Reveals the Taxonomy and Diversity of the Family Idiomarinaceae.</title>
        <authorList>
            <person name="Liu Y."/>
            <person name="Lai Q."/>
            <person name="Shao Z."/>
        </authorList>
    </citation>
    <scope>NUCLEOTIDE SEQUENCE [LARGE SCALE GENOMIC DNA]</scope>
    <source>
        <strain evidence="3">c121</strain>
    </source>
</reference>